<dbReference type="InterPro" id="IPR036572">
    <property type="entry name" value="Doublecortin_dom_sf"/>
</dbReference>
<dbReference type="GO" id="GO:0060271">
    <property type="term" value="P:cilium assembly"/>
    <property type="evidence" value="ECO:0007669"/>
    <property type="project" value="TreeGrafter"/>
</dbReference>
<organism evidence="2 3">
    <name type="scientific">Galemys pyrenaicus</name>
    <name type="common">Iberian desman</name>
    <name type="synonym">Pyrenean desman</name>
    <dbReference type="NCBI Taxonomy" id="202257"/>
    <lineage>
        <taxon>Eukaryota</taxon>
        <taxon>Metazoa</taxon>
        <taxon>Chordata</taxon>
        <taxon>Craniata</taxon>
        <taxon>Vertebrata</taxon>
        <taxon>Euteleostomi</taxon>
        <taxon>Mammalia</taxon>
        <taxon>Eutheria</taxon>
        <taxon>Laurasiatheria</taxon>
        <taxon>Eulipotyphla</taxon>
        <taxon>Talpidae</taxon>
        <taxon>Galemys</taxon>
    </lineage>
</organism>
<dbReference type="GO" id="GO:1902017">
    <property type="term" value="P:regulation of cilium assembly"/>
    <property type="evidence" value="ECO:0007669"/>
    <property type="project" value="TreeGrafter"/>
</dbReference>
<feature type="domain" description="Doublecortin" evidence="1">
    <location>
        <begin position="17"/>
        <end position="100"/>
    </location>
</feature>
<dbReference type="FunFam" id="3.10.20.230:FF:000005">
    <property type="entry name" value="Doublecortin domain containing 2"/>
    <property type="match status" value="1"/>
</dbReference>
<dbReference type="GO" id="GO:0060091">
    <property type="term" value="C:kinocilium"/>
    <property type="evidence" value="ECO:0007669"/>
    <property type="project" value="TreeGrafter"/>
</dbReference>
<keyword evidence="3" id="KW-1185">Reference proteome</keyword>
<evidence type="ECO:0000313" key="3">
    <source>
        <dbReference type="Proteomes" id="UP000700334"/>
    </source>
</evidence>
<dbReference type="PANTHER" id="PTHR23004">
    <property type="entry name" value="DOUBLECORTIN DOMAIN CONTAINING 2"/>
    <property type="match status" value="1"/>
</dbReference>
<dbReference type="GO" id="GO:0005874">
    <property type="term" value="C:microtubule"/>
    <property type="evidence" value="ECO:0007669"/>
    <property type="project" value="TreeGrafter"/>
</dbReference>
<sequence length="142" mass="15787">MSGTTAKSSHLSQPVVKSVLVYRNGDPFFAGRRVVFHEKKVSSFDIFLKEVTGGVQAPFGAVRNIYTPRTGHRIRKLDQIQSGGNYVAGGQEAFKKLNLIDQQPLCFLGNIRSLRESSALSHRQPLLCLSDIFLLPYQPAVR</sequence>
<dbReference type="SUPFAM" id="SSF89837">
    <property type="entry name" value="Doublecortin (DC)"/>
    <property type="match status" value="1"/>
</dbReference>
<dbReference type="Gene3D" id="3.10.20.230">
    <property type="entry name" value="Doublecortin domain"/>
    <property type="match status" value="1"/>
</dbReference>
<dbReference type="PROSITE" id="PS50309">
    <property type="entry name" value="DC"/>
    <property type="match status" value="1"/>
</dbReference>
<dbReference type="AlphaFoldDB" id="A0A8J6DUI0"/>
<dbReference type="GO" id="GO:0048813">
    <property type="term" value="P:dendrite morphogenesis"/>
    <property type="evidence" value="ECO:0007669"/>
    <property type="project" value="TreeGrafter"/>
</dbReference>
<evidence type="ECO:0000259" key="1">
    <source>
        <dbReference type="PROSITE" id="PS50309"/>
    </source>
</evidence>
<name>A0A8J6DUI0_GALPY</name>
<dbReference type="GO" id="GO:0035556">
    <property type="term" value="P:intracellular signal transduction"/>
    <property type="evidence" value="ECO:0007669"/>
    <property type="project" value="InterPro"/>
</dbReference>
<reference evidence="2" key="1">
    <citation type="journal article" date="2021" name="Evol. Appl.">
        <title>The genome of the Pyrenean desman and the effects of bottlenecks and inbreeding on the genomic landscape of an endangered species.</title>
        <authorList>
            <person name="Escoda L."/>
            <person name="Castresana J."/>
        </authorList>
    </citation>
    <scope>NUCLEOTIDE SEQUENCE</scope>
    <source>
        <strain evidence="2">IBE-C5619</strain>
    </source>
</reference>
<dbReference type="Proteomes" id="UP000700334">
    <property type="component" value="Unassembled WGS sequence"/>
</dbReference>
<dbReference type="GO" id="GO:0001764">
    <property type="term" value="P:neuron migration"/>
    <property type="evidence" value="ECO:0007669"/>
    <property type="project" value="TreeGrafter"/>
</dbReference>
<proteinExistence type="predicted"/>
<gene>
    <name evidence="2" type="ORF">J0S82_015590</name>
</gene>
<comment type="caution">
    <text evidence="2">The sequence shown here is derived from an EMBL/GenBank/DDBJ whole genome shotgun (WGS) entry which is preliminary data.</text>
</comment>
<dbReference type="GO" id="GO:0005815">
    <property type="term" value="C:microtubule organizing center"/>
    <property type="evidence" value="ECO:0007669"/>
    <property type="project" value="TreeGrafter"/>
</dbReference>
<dbReference type="OrthoDB" id="1738954at2759"/>
<dbReference type="Pfam" id="PF03607">
    <property type="entry name" value="DCX"/>
    <property type="match status" value="1"/>
</dbReference>
<dbReference type="EMBL" id="JAGFMF010011570">
    <property type="protein sequence ID" value="KAG8520370.1"/>
    <property type="molecule type" value="Genomic_DNA"/>
</dbReference>
<protein>
    <submittedName>
        <fullName evidence="2">Doublecortin domain-containing protein 2</fullName>
    </submittedName>
</protein>
<dbReference type="SMART" id="SM00537">
    <property type="entry name" value="DCX"/>
    <property type="match status" value="1"/>
</dbReference>
<accession>A0A8J6DUI0</accession>
<evidence type="ECO:0000313" key="2">
    <source>
        <dbReference type="EMBL" id="KAG8520370.1"/>
    </source>
</evidence>
<dbReference type="InterPro" id="IPR003533">
    <property type="entry name" value="Doublecortin_dom"/>
</dbReference>
<dbReference type="PANTHER" id="PTHR23004:SF5">
    <property type="entry name" value="DOUBLECORTIN DOMAIN-CONTAINING PROTEIN 2"/>
    <property type="match status" value="1"/>
</dbReference>
<dbReference type="GO" id="GO:0005930">
    <property type="term" value="C:axoneme"/>
    <property type="evidence" value="ECO:0007669"/>
    <property type="project" value="TreeGrafter"/>
</dbReference>